<dbReference type="OrthoDB" id="9808744at2"/>
<dbReference type="InterPro" id="IPR003477">
    <property type="entry name" value="PemK-like"/>
</dbReference>
<keyword evidence="3" id="KW-0540">Nuclease</keyword>
<evidence type="ECO:0000313" key="4">
    <source>
        <dbReference type="EMBL" id="RDG39710.1"/>
    </source>
</evidence>
<keyword evidence="5" id="KW-1185">Reference proteome</keyword>
<dbReference type="PANTHER" id="PTHR33988">
    <property type="entry name" value="ENDORIBONUCLEASE MAZF-RELATED"/>
    <property type="match status" value="1"/>
</dbReference>
<evidence type="ECO:0000256" key="2">
    <source>
        <dbReference type="ARBA" id="ARBA00022649"/>
    </source>
</evidence>
<dbReference type="Pfam" id="PF02452">
    <property type="entry name" value="PemK_toxin"/>
    <property type="match status" value="1"/>
</dbReference>
<dbReference type="InterPro" id="IPR011067">
    <property type="entry name" value="Plasmid_toxin/cell-grow_inhib"/>
</dbReference>
<name>A0A370BD84_9ACTN</name>
<evidence type="ECO:0000256" key="3">
    <source>
        <dbReference type="PIRNR" id="PIRNR033490"/>
    </source>
</evidence>
<dbReference type="EC" id="3.1.-.-" evidence="3"/>
<dbReference type="PIRSF" id="PIRSF033490">
    <property type="entry name" value="MazF"/>
    <property type="match status" value="1"/>
</dbReference>
<dbReference type="RefSeq" id="WP_114621926.1">
    <property type="nucleotide sequence ID" value="NZ_QQNA01000011.1"/>
</dbReference>
<dbReference type="EMBL" id="QQNA01000011">
    <property type="protein sequence ID" value="RDG39710.1"/>
    <property type="molecule type" value="Genomic_DNA"/>
</dbReference>
<dbReference type="GO" id="GO:0003677">
    <property type="term" value="F:DNA binding"/>
    <property type="evidence" value="ECO:0007669"/>
    <property type="project" value="InterPro"/>
</dbReference>
<reference evidence="4 5" key="1">
    <citation type="submission" date="2018-07" db="EMBL/GenBank/DDBJ databases">
        <title>Streptomyces species from bats.</title>
        <authorList>
            <person name="Dunlap C."/>
        </authorList>
    </citation>
    <scope>NUCLEOTIDE SEQUENCE [LARGE SCALE GENOMIC DNA]</scope>
    <source>
        <strain evidence="4 5">AC230</strain>
    </source>
</reference>
<comment type="function">
    <text evidence="3">Toxic component of a type II toxin-antitoxin (TA) system.</text>
</comment>
<dbReference type="Gene3D" id="2.30.30.110">
    <property type="match status" value="1"/>
</dbReference>
<proteinExistence type="inferred from homology"/>
<accession>A0A370BD84</accession>
<sequence length="115" mass="12341">MRRGDIFLCDLEPSGGGEASKVRPAVIVSNDGANQSVGLHGRGVITVVPLTSNTSRVLTFQVFLSADECGLAKDSKVQCEQVRAITPDRLNGRVGSVPRQRMAEIDTALRRHLGL</sequence>
<dbReference type="GO" id="GO:0016075">
    <property type="term" value="P:rRNA catabolic process"/>
    <property type="evidence" value="ECO:0007669"/>
    <property type="project" value="TreeGrafter"/>
</dbReference>
<dbReference type="AlphaFoldDB" id="A0A370BD84"/>
<dbReference type="GO" id="GO:0006402">
    <property type="term" value="P:mRNA catabolic process"/>
    <property type="evidence" value="ECO:0007669"/>
    <property type="project" value="TreeGrafter"/>
</dbReference>
<dbReference type="SUPFAM" id="SSF50118">
    <property type="entry name" value="Cell growth inhibitor/plasmid maintenance toxic component"/>
    <property type="match status" value="1"/>
</dbReference>
<dbReference type="Proteomes" id="UP000253741">
    <property type="component" value="Unassembled WGS sequence"/>
</dbReference>
<comment type="caution">
    <text evidence="4">The sequence shown here is derived from an EMBL/GenBank/DDBJ whole genome shotgun (WGS) entry which is preliminary data.</text>
</comment>
<comment type="similarity">
    <text evidence="1 3">Belongs to the PemK/MazF family.</text>
</comment>
<evidence type="ECO:0000313" key="5">
    <source>
        <dbReference type="Proteomes" id="UP000253741"/>
    </source>
</evidence>
<keyword evidence="3" id="KW-0255">Endonuclease</keyword>
<keyword evidence="3" id="KW-0378">Hydrolase</keyword>
<evidence type="ECO:0000256" key="1">
    <source>
        <dbReference type="ARBA" id="ARBA00007521"/>
    </source>
</evidence>
<keyword evidence="2" id="KW-1277">Toxin-antitoxin system</keyword>
<gene>
    <name evidence="4" type="ORF">DVH02_02090</name>
</gene>
<dbReference type="GO" id="GO:0004521">
    <property type="term" value="F:RNA endonuclease activity"/>
    <property type="evidence" value="ECO:0007669"/>
    <property type="project" value="TreeGrafter"/>
</dbReference>
<dbReference type="PANTHER" id="PTHR33988:SF1">
    <property type="entry name" value="ENDORIBONUCLEASE MAZF7-RELATED"/>
    <property type="match status" value="1"/>
</dbReference>
<dbReference type="GO" id="GO:0016787">
    <property type="term" value="F:hydrolase activity"/>
    <property type="evidence" value="ECO:0007669"/>
    <property type="project" value="UniProtKB-KW"/>
</dbReference>
<protein>
    <recommendedName>
        <fullName evidence="3">mRNA interferase</fullName>
        <ecNumber evidence="3">3.1.-.-</ecNumber>
    </recommendedName>
</protein>
<organism evidence="4 5">
    <name type="scientific">Streptomyces corynorhini</name>
    <dbReference type="NCBI Taxonomy" id="2282652"/>
    <lineage>
        <taxon>Bacteria</taxon>
        <taxon>Bacillati</taxon>
        <taxon>Actinomycetota</taxon>
        <taxon>Actinomycetes</taxon>
        <taxon>Kitasatosporales</taxon>
        <taxon>Streptomycetaceae</taxon>
        <taxon>Streptomyces</taxon>
    </lineage>
</organism>